<dbReference type="GO" id="GO:0033897">
    <property type="term" value="F:ribonuclease T2 activity"/>
    <property type="evidence" value="ECO:0007669"/>
    <property type="project" value="InterPro"/>
</dbReference>
<feature type="chain" id="PRO_5035458346" evidence="3">
    <location>
        <begin position="22"/>
        <end position="241"/>
    </location>
</feature>
<evidence type="ECO:0000256" key="1">
    <source>
        <dbReference type="ARBA" id="ARBA00007469"/>
    </source>
</evidence>
<dbReference type="InterPro" id="IPR001568">
    <property type="entry name" value="RNase_T2-like"/>
</dbReference>
<proteinExistence type="inferred from homology"/>
<dbReference type="InterPro" id="IPR018188">
    <property type="entry name" value="RNase_T2_His_AS_1"/>
</dbReference>
<dbReference type="Gene3D" id="3.90.730.10">
    <property type="entry name" value="Ribonuclease T2-like"/>
    <property type="match status" value="1"/>
</dbReference>
<dbReference type="OrthoDB" id="435754at2759"/>
<dbReference type="InterPro" id="IPR036430">
    <property type="entry name" value="RNase_T2-like_sf"/>
</dbReference>
<organism evidence="4 5">
    <name type="scientific">Pythium oligandrum</name>
    <name type="common">Mycoparasitic fungus</name>
    <dbReference type="NCBI Taxonomy" id="41045"/>
    <lineage>
        <taxon>Eukaryota</taxon>
        <taxon>Sar</taxon>
        <taxon>Stramenopiles</taxon>
        <taxon>Oomycota</taxon>
        <taxon>Peronosporomycetes</taxon>
        <taxon>Pythiales</taxon>
        <taxon>Pythiaceae</taxon>
        <taxon>Pythium</taxon>
    </lineage>
</organism>
<protein>
    <submittedName>
        <fullName evidence="4">Uncharacterized protein</fullName>
    </submittedName>
</protein>
<sequence length="241" mass="27260">MASMMRCRLAALGLALGAVDALSTQVFNPLWRQDAPVEFDFYVLAQSWLPEFCRGKELEYPGCAAPLDYWRTHFTLHGLWPEFEEGKFPHFCDTTPFDAARIEDAVGLPTLLEVWPNVKANESSPKYARFWEHEWKRHGTCSGLDQVAYFASTVDLVRNGSDSTPTFVQENVNKTVCADELRAAFNMSVVLKCDHGHALAEVYTCWKKDAQHLPTTRFGCPDHILDADTCTHDTVWIPAFP</sequence>
<evidence type="ECO:0000313" key="5">
    <source>
        <dbReference type="Proteomes" id="UP000794436"/>
    </source>
</evidence>
<accession>A0A8K1FFD4</accession>
<dbReference type="PANTHER" id="PTHR11240">
    <property type="entry name" value="RIBONUCLEASE T2"/>
    <property type="match status" value="1"/>
</dbReference>
<comment type="caution">
    <text evidence="4">The sequence shown here is derived from an EMBL/GenBank/DDBJ whole genome shotgun (WGS) entry which is preliminary data.</text>
</comment>
<dbReference type="GO" id="GO:0006401">
    <property type="term" value="P:RNA catabolic process"/>
    <property type="evidence" value="ECO:0007669"/>
    <property type="project" value="TreeGrafter"/>
</dbReference>
<dbReference type="PANTHER" id="PTHR11240:SF22">
    <property type="entry name" value="RIBONUCLEASE T2"/>
    <property type="match status" value="1"/>
</dbReference>
<dbReference type="Proteomes" id="UP000794436">
    <property type="component" value="Unassembled WGS sequence"/>
</dbReference>
<gene>
    <name evidence="4" type="ORF">Poli38472_012721</name>
</gene>
<dbReference type="GO" id="GO:0003723">
    <property type="term" value="F:RNA binding"/>
    <property type="evidence" value="ECO:0007669"/>
    <property type="project" value="InterPro"/>
</dbReference>
<evidence type="ECO:0000313" key="4">
    <source>
        <dbReference type="EMBL" id="TMW61530.1"/>
    </source>
</evidence>
<dbReference type="GO" id="GO:0005576">
    <property type="term" value="C:extracellular region"/>
    <property type="evidence" value="ECO:0007669"/>
    <property type="project" value="TreeGrafter"/>
</dbReference>
<keyword evidence="3" id="KW-0732">Signal</keyword>
<dbReference type="InterPro" id="IPR033130">
    <property type="entry name" value="RNase_T2_His_AS_2"/>
</dbReference>
<comment type="similarity">
    <text evidence="1 2">Belongs to the RNase T2 family.</text>
</comment>
<dbReference type="Pfam" id="PF00445">
    <property type="entry name" value="Ribonuclease_T2"/>
    <property type="match status" value="1"/>
</dbReference>
<evidence type="ECO:0000256" key="3">
    <source>
        <dbReference type="SAM" id="SignalP"/>
    </source>
</evidence>
<dbReference type="PROSITE" id="PS00530">
    <property type="entry name" value="RNASE_T2_1"/>
    <property type="match status" value="1"/>
</dbReference>
<keyword evidence="5" id="KW-1185">Reference proteome</keyword>
<dbReference type="SUPFAM" id="SSF55895">
    <property type="entry name" value="Ribonuclease Rh-like"/>
    <property type="match status" value="1"/>
</dbReference>
<reference evidence="4" key="1">
    <citation type="submission" date="2019-03" db="EMBL/GenBank/DDBJ databases">
        <title>Long read genome sequence of the mycoparasitic Pythium oligandrum ATCC 38472 isolated from sugarbeet rhizosphere.</title>
        <authorList>
            <person name="Gaulin E."/>
        </authorList>
    </citation>
    <scope>NUCLEOTIDE SEQUENCE</scope>
    <source>
        <strain evidence="4">ATCC 38472_TT</strain>
    </source>
</reference>
<dbReference type="PROSITE" id="PS00531">
    <property type="entry name" value="RNASE_T2_2"/>
    <property type="match status" value="1"/>
</dbReference>
<dbReference type="EMBL" id="SPLM01000076">
    <property type="protein sequence ID" value="TMW61530.1"/>
    <property type="molecule type" value="Genomic_DNA"/>
</dbReference>
<evidence type="ECO:0000256" key="2">
    <source>
        <dbReference type="RuleBase" id="RU004328"/>
    </source>
</evidence>
<dbReference type="CDD" id="cd00374">
    <property type="entry name" value="RNase_T2"/>
    <property type="match status" value="1"/>
</dbReference>
<feature type="signal peptide" evidence="3">
    <location>
        <begin position="1"/>
        <end position="21"/>
    </location>
</feature>
<dbReference type="AlphaFoldDB" id="A0A8K1FFD4"/>
<name>A0A8K1FFD4_PYTOL</name>